<dbReference type="InParanoid" id="A0A165MHC7"/>
<evidence type="ECO:0000313" key="2">
    <source>
        <dbReference type="Proteomes" id="UP000077266"/>
    </source>
</evidence>
<keyword evidence="2" id="KW-1185">Reference proteome</keyword>
<dbReference type="OrthoDB" id="3185595at2759"/>
<accession>A0A165MHC7</accession>
<name>A0A165MHC7_EXIGL</name>
<reference evidence="1 2" key="1">
    <citation type="journal article" date="2016" name="Mol. Biol. Evol.">
        <title>Comparative Genomics of Early-Diverging Mushroom-Forming Fungi Provides Insights into the Origins of Lignocellulose Decay Capabilities.</title>
        <authorList>
            <person name="Nagy L.G."/>
            <person name="Riley R."/>
            <person name="Tritt A."/>
            <person name="Adam C."/>
            <person name="Daum C."/>
            <person name="Floudas D."/>
            <person name="Sun H."/>
            <person name="Yadav J.S."/>
            <person name="Pangilinan J."/>
            <person name="Larsson K.H."/>
            <person name="Matsuura K."/>
            <person name="Barry K."/>
            <person name="Labutti K."/>
            <person name="Kuo R."/>
            <person name="Ohm R.A."/>
            <person name="Bhattacharya S.S."/>
            <person name="Shirouzu T."/>
            <person name="Yoshinaga Y."/>
            <person name="Martin F.M."/>
            <person name="Grigoriev I.V."/>
            <person name="Hibbett D.S."/>
        </authorList>
    </citation>
    <scope>NUCLEOTIDE SEQUENCE [LARGE SCALE GENOMIC DNA]</scope>
    <source>
        <strain evidence="1 2">HHB12029</strain>
    </source>
</reference>
<dbReference type="Proteomes" id="UP000077266">
    <property type="component" value="Unassembled WGS sequence"/>
</dbReference>
<dbReference type="EMBL" id="KV425911">
    <property type="protein sequence ID" value="KZV99266.1"/>
    <property type="molecule type" value="Genomic_DNA"/>
</dbReference>
<sequence>MPNYLWIGLYESRPERHASCLVVTYETDSDAFGNLYTLSGLPPHCSAEELRSVQLVDAETDSPLFVSRVLLGIIPDNVMTILPEYVREAVVIVNDGVLDEDWIVLIVRSFEDSRFLPEGSLTRAQEALNPPQ</sequence>
<protein>
    <submittedName>
        <fullName evidence="1">Uncharacterized protein</fullName>
    </submittedName>
</protein>
<dbReference type="AlphaFoldDB" id="A0A165MHC7"/>
<evidence type="ECO:0000313" key="1">
    <source>
        <dbReference type="EMBL" id="KZV99266.1"/>
    </source>
</evidence>
<organism evidence="1 2">
    <name type="scientific">Exidia glandulosa HHB12029</name>
    <dbReference type="NCBI Taxonomy" id="1314781"/>
    <lineage>
        <taxon>Eukaryota</taxon>
        <taxon>Fungi</taxon>
        <taxon>Dikarya</taxon>
        <taxon>Basidiomycota</taxon>
        <taxon>Agaricomycotina</taxon>
        <taxon>Agaricomycetes</taxon>
        <taxon>Auriculariales</taxon>
        <taxon>Exidiaceae</taxon>
        <taxon>Exidia</taxon>
    </lineage>
</organism>
<gene>
    <name evidence="1" type="ORF">EXIGLDRAFT_725892</name>
</gene>
<proteinExistence type="predicted"/>